<comment type="similarity">
    <text evidence="2 6">Belongs to the ATG8 family.</text>
</comment>
<evidence type="ECO:0000256" key="4">
    <source>
        <dbReference type="ARBA" id="ARBA00023288"/>
    </source>
</evidence>
<evidence type="ECO:0000256" key="2">
    <source>
        <dbReference type="ARBA" id="ARBA00007293"/>
    </source>
</evidence>
<reference evidence="7" key="1">
    <citation type="submission" date="2020-04" db="EMBL/GenBank/DDBJ databases">
        <authorList>
            <person name="Neveu A P."/>
        </authorList>
    </citation>
    <scope>NUCLEOTIDE SEQUENCE</scope>
    <source>
        <tissue evidence="7">Whole embryo</tissue>
    </source>
</reference>
<evidence type="ECO:0000256" key="5">
    <source>
        <dbReference type="PIRSR" id="PIRSR604241-50"/>
    </source>
</evidence>
<dbReference type="FunFam" id="3.10.20.90:FF:000396">
    <property type="entry name" value="GABARAPL2 isoform 2"/>
    <property type="match status" value="1"/>
</dbReference>
<dbReference type="EMBL" id="LR785330">
    <property type="protein sequence ID" value="CAB3247944.1"/>
    <property type="molecule type" value="mRNA"/>
</dbReference>
<dbReference type="SUPFAM" id="SSF54236">
    <property type="entry name" value="Ubiquitin-like"/>
    <property type="match status" value="1"/>
</dbReference>
<dbReference type="GO" id="GO:0006914">
    <property type="term" value="P:autophagy"/>
    <property type="evidence" value="ECO:0007669"/>
    <property type="project" value="UniProtKB-KW"/>
</dbReference>
<dbReference type="AlphaFoldDB" id="A0A6F9DCR6"/>
<dbReference type="GO" id="GO:0016020">
    <property type="term" value="C:membrane"/>
    <property type="evidence" value="ECO:0007669"/>
    <property type="project" value="UniProtKB-SubCell"/>
</dbReference>
<accession>A0A6F9DCR6</accession>
<keyword evidence="4 5" id="KW-0449">Lipoprotein</keyword>
<comment type="subcellular location">
    <subcellularLocation>
        <location evidence="1">Membrane</location>
    </subcellularLocation>
</comment>
<keyword evidence="6" id="KW-0072">Autophagy</keyword>
<gene>
    <name evidence="7" type="primary">Gabarapl2</name>
</gene>
<dbReference type="PANTHER" id="PTHR10969">
    <property type="entry name" value="MICROTUBULE-ASSOCIATED PROTEINS 1A/1B LIGHT CHAIN 3-RELATED"/>
    <property type="match status" value="1"/>
</dbReference>
<evidence type="ECO:0000256" key="1">
    <source>
        <dbReference type="ARBA" id="ARBA00004370"/>
    </source>
</evidence>
<organism evidence="7">
    <name type="scientific">Phallusia mammillata</name>
    <dbReference type="NCBI Taxonomy" id="59560"/>
    <lineage>
        <taxon>Eukaryota</taxon>
        <taxon>Metazoa</taxon>
        <taxon>Chordata</taxon>
        <taxon>Tunicata</taxon>
        <taxon>Ascidiacea</taxon>
        <taxon>Phlebobranchia</taxon>
        <taxon>Ascidiidae</taxon>
        <taxon>Phallusia</taxon>
    </lineage>
</organism>
<evidence type="ECO:0000256" key="6">
    <source>
        <dbReference type="RuleBase" id="RU004384"/>
    </source>
</evidence>
<dbReference type="InterPro" id="IPR004241">
    <property type="entry name" value="Atg8-like"/>
</dbReference>
<sequence>MKYQFKVDHTFEHRCNESSKIITKYPNRIPVIVEKAEGSTIQDIDKRKYLVPSDISVAQFMWIIRKRIDLPSEKAIFLFVDKMVPNSSSTMGAIYCDHKDEDGFLYIAYSGENTFGTTQ</sequence>
<protein>
    <submittedName>
        <fullName evidence="7">Gamma-aminobutyric acid receptor-associated protein-like 2</fullName>
    </submittedName>
</protein>
<dbReference type="Gene3D" id="3.10.20.90">
    <property type="entry name" value="Phosphatidylinositol 3-kinase Catalytic Subunit, Chain A, domain 1"/>
    <property type="match status" value="1"/>
</dbReference>
<keyword evidence="3" id="KW-0472">Membrane</keyword>
<evidence type="ECO:0000256" key="3">
    <source>
        <dbReference type="ARBA" id="ARBA00023136"/>
    </source>
</evidence>
<dbReference type="Pfam" id="PF02991">
    <property type="entry name" value="ATG8"/>
    <property type="match status" value="1"/>
</dbReference>
<keyword evidence="7" id="KW-0675">Receptor</keyword>
<evidence type="ECO:0000313" key="7">
    <source>
        <dbReference type="EMBL" id="CAB3247944.1"/>
    </source>
</evidence>
<feature type="lipid moiety-binding region" description="Phosphatidylserine amidated glycine; alternate" evidence="5">
    <location>
        <position position="116"/>
    </location>
</feature>
<name>A0A6F9DCR6_9ASCI</name>
<dbReference type="CDD" id="cd17163">
    <property type="entry name" value="Ubl_ATG8_GABARAPL2"/>
    <property type="match status" value="1"/>
</dbReference>
<proteinExistence type="evidence at transcript level"/>
<dbReference type="InterPro" id="IPR029071">
    <property type="entry name" value="Ubiquitin-like_domsf"/>
</dbReference>